<dbReference type="FunFam" id="3.30.70.270:FF:000001">
    <property type="entry name" value="Diguanylate cyclase domain protein"/>
    <property type="match status" value="1"/>
</dbReference>
<dbReference type="InterPro" id="IPR029787">
    <property type="entry name" value="Nucleotide_cyclase"/>
</dbReference>
<dbReference type="GO" id="GO:0043709">
    <property type="term" value="P:cell adhesion involved in single-species biofilm formation"/>
    <property type="evidence" value="ECO:0007669"/>
    <property type="project" value="TreeGrafter"/>
</dbReference>
<evidence type="ECO:0000256" key="1">
    <source>
        <dbReference type="ARBA" id="ARBA00001946"/>
    </source>
</evidence>
<dbReference type="NCBIfam" id="TIGR00254">
    <property type="entry name" value="GGDEF"/>
    <property type="match status" value="1"/>
</dbReference>
<evidence type="ECO:0000259" key="7">
    <source>
        <dbReference type="PROSITE" id="PS50887"/>
    </source>
</evidence>
<feature type="transmembrane region" description="Helical" evidence="5">
    <location>
        <begin position="441"/>
        <end position="461"/>
    </location>
</feature>
<evidence type="ECO:0000256" key="4">
    <source>
        <dbReference type="PROSITE-ProRule" id="PRU00339"/>
    </source>
</evidence>
<keyword evidence="5" id="KW-0812">Transmembrane</keyword>
<dbReference type="PROSITE" id="PS50887">
    <property type="entry name" value="GGDEF"/>
    <property type="match status" value="1"/>
</dbReference>
<dbReference type="EC" id="2.7.7.65" evidence="2"/>
<dbReference type="PANTHER" id="PTHR45138">
    <property type="entry name" value="REGULATORY COMPONENTS OF SENSORY TRANSDUCTION SYSTEM"/>
    <property type="match status" value="1"/>
</dbReference>
<evidence type="ECO:0000256" key="2">
    <source>
        <dbReference type="ARBA" id="ARBA00012528"/>
    </source>
</evidence>
<dbReference type="Pfam" id="PF00990">
    <property type="entry name" value="GGDEF"/>
    <property type="match status" value="1"/>
</dbReference>
<dbReference type="PANTHER" id="PTHR45138:SF9">
    <property type="entry name" value="DIGUANYLATE CYCLASE DGCM-RELATED"/>
    <property type="match status" value="1"/>
</dbReference>
<comment type="cofactor">
    <cofactor evidence="1">
        <name>Mg(2+)</name>
        <dbReference type="ChEBI" id="CHEBI:18420"/>
    </cofactor>
</comment>
<feature type="signal peptide" evidence="6">
    <location>
        <begin position="1"/>
        <end position="25"/>
    </location>
</feature>
<dbReference type="InterPro" id="IPR019734">
    <property type="entry name" value="TPR_rpt"/>
</dbReference>
<feature type="chain" id="PRO_5020837659" description="diguanylate cyclase" evidence="6">
    <location>
        <begin position="26"/>
        <end position="633"/>
    </location>
</feature>
<dbReference type="InterPro" id="IPR011990">
    <property type="entry name" value="TPR-like_helical_dom_sf"/>
</dbReference>
<dbReference type="InterPro" id="IPR043128">
    <property type="entry name" value="Rev_trsase/Diguanyl_cyclase"/>
</dbReference>
<comment type="caution">
    <text evidence="8">The sequence shown here is derived from an EMBL/GenBank/DDBJ whole genome shotgun (WGS) entry which is preliminary data.</text>
</comment>
<proteinExistence type="predicted"/>
<dbReference type="OrthoDB" id="6191081at2"/>
<feature type="domain" description="GGDEF" evidence="7">
    <location>
        <begin position="504"/>
        <end position="633"/>
    </location>
</feature>
<dbReference type="Gene3D" id="1.25.40.10">
    <property type="entry name" value="Tetratricopeptide repeat domain"/>
    <property type="match status" value="1"/>
</dbReference>
<evidence type="ECO:0000313" key="8">
    <source>
        <dbReference type="EMBL" id="TCT25411.1"/>
    </source>
</evidence>
<dbReference type="InterPro" id="IPR050469">
    <property type="entry name" value="Diguanylate_Cyclase"/>
</dbReference>
<name>A0A4R3N7V6_9GAMM</name>
<dbReference type="Proteomes" id="UP000295414">
    <property type="component" value="Unassembled WGS sequence"/>
</dbReference>
<dbReference type="Pfam" id="PF13424">
    <property type="entry name" value="TPR_12"/>
    <property type="match status" value="1"/>
</dbReference>
<evidence type="ECO:0000256" key="3">
    <source>
        <dbReference type="ARBA" id="ARBA00034247"/>
    </source>
</evidence>
<dbReference type="SMART" id="SM00267">
    <property type="entry name" value="GGDEF"/>
    <property type="match status" value="1"/>
</dbReference>
<dbReference type="EMBL" id="SMAP01000002">
    <property type="protein sequence ID" value="TCT25411.1"/>
    <property type="molecule type" value="Genomic_DNA"/>
</dbReference>
<dbReference type="GO" id="GO:0005886">
    <property type="term" value="C:plasma membrane"/>
    <property type="evidence" value="ECO:0007669"/>
    <property type="project" value="TreeGrafter"/>
</dbReference>
<keyword evidence="5" id="KW-1133">Transmembrane helix</keyword>
<keyword evidence="6" id="KW-0732">Signal</keyword>
<keyword evidence="9" id="KW-1185">Reference proteome</keyword>
<dbReference type="RefSeq" id="WP_114959320.1">
    <property type="nucleotide sequence ID" value="NZ_MSZW01000030.1"/>
</dbReference>
<sequence length="633" mass="70087">MGTAPWLRNLLLLLALLPAAAPSFASLLDTPPAPPQKAAQFDAIFQNVVGPSSMDAPYETYNTWLEQLRTLLPPGDAAREVQFRSVYCGSPRWKDAQQGLAYTDDALRRAQAARDIASQGRAQFCRVGFVQLLHGTRQAISEADKLVALLQDSGERQLYGEALMLRGGLLSDIGEEAKALIDFQRARAAFRDAGIDHEIDYLQMKIAVAYRRIGDFGQAERYFTGSVARQQDLGDWERQVSDLIQLGYLYEESGELPKARASFERALAVALKHESGLNIASARLGLASAQIAQGEFDSALTTLAQARAGYAAEQVTANEGMLQLMEGEAVAGKGQHLQALAHFRQALPLIEKDGNQRYLAMLYQAQSASEEALGRIGEALADYKRYASLQASLQAKMRLEQSHLLEYEYEIRRRDFENQRLRTEALARRQQLAALEREQRWQWLALTLGVLLLGLLATLAWRQQRRARRLRTLAMTDPLTGAASRRAIEKTAASALEVAQRQGKPLSLLLLDLDHFKNVNDRHGHAAGDAVLRDTVQAWQAQLRDRDVLGRIGGEEFAVVCAGADLAQARMIAQRLLDATRAIRLPDIDPALRMATSIGIAEARADDTYESLFARADAALYRAKQQGRDRVAD</sequence>
<protein>
    <recommendedName>
        <fullName evidence="2">diguanylate cyclase</fullName>
        <ecNumber evidence="2">2.7.7.65</ecNumber>
    </recommendedName>
</protein>
<dbReference type="CDD" id="cd01949">
    <property type="entry name" value="GGDEF"/>
    <property type="match status" value="1"/>
</dbReference>
<dbReference type="PROSITE" id="PS50005">
    <property type="entry name" value="TPR"/>
    <property type="match status" value="1"/>
</dbReference>
<evidence type="ECO:0000313" key="9">
    <source>
        <dbReference type="Proteomes" id="UP000295414"/>
    </source>
</evidence>
<accession>A0A4R3N7V6</accession>
<dbReference type="Gene3D" id="3.30.70.270">
    <property type="match status" value="1"/>
</dbReference>
<dbReference type="GO" id="GO:1902201">
    <property type="term" value="P:negative regulation of bacterial-type flagellum-dependent cell motility"/>
    <property type="evidence" value="ECO:0007669"/>
    <property type="project" value="TreeGrafter"/>
</dbReference>
<comment type="catalytic activity">
    <reaction evidence="3">
        <text>2 GTP = 3',3'-c-di-GMP + 2 diphosphate</text>
        <dbReference type="Rhea" id="RHEA:24898"/>
        <dbReference type="ChEBI" id="CHEBI:33019"/>
        <dbReference type="ChEBI" id="CHEBI:37565"/>
        <dbReference type="ChEBI" id="CHEBI:58805"/>
        <dbReference type="EC" id="2.7.7.65"/>
    </reaction>
</comment>
<keyword evidence="5" id="KW-0472">Membrane</keyword>
<feature type="repeat" description="TPR" evidence="4">
    <location>
        <begin position="240"/>
        <end position="273"/>
    </location>
</feature>
<dbReference type="SUPFAM" id="SSF48452">
    <property type="entry name" value="TPR-like"/>
    <property type="match status" value="2"/>
</dbReference>
<keyword evidence="4" id="KW-0802">TPR repeat</keyword>
<dbReference type="InterPro" id="IPR000160">
    <property type="entry name" value="GGDEF_dom"/>
</dbReference>
<dbReference type="AlphaFoldDB" id="A0A4R3N7V6"/>
<dbReference type="GO" id="GO:0052621">
    <property type="term" value="F:diguanylate cyclase activity"/>
    <property type="evidence" value="ECO:0007669"/>
    <property type="project" value="UniProtKB-EC"/>
</dbReference>
<dbReference type="SUPFAM" id="SSF55073">
    <property type="entry name" value="Nucleotide cyclase"/>
    <property type="match status" value="1"/>
</dbReference>
<gene>
    <name evidence="8" type="ORF">EDC34_102299</name>
</gene>
<organism evidence="8 9">
    <name type="scientific">Thermomonas haemolytica</name>
    <dbReference type="NCBI Taxonomy" id="141949"/>
    <lineage>
        <taxon>Bacteria</taxon>
        <taxon>Pseudomonadati</taxon>
        <taxon>Pseudomonadota</taxon>
        <taxon>Gammaproteobacteria</taxon>
        <taxon>Lysobacterales</taxon>
        <taxon>Lysobacteraceae</taxon>
        <taxon>Thermomonas</taxon>
    </lineage>
</organism>
<evidence type="ECO:0000256" key="5">
    <source>
        <dbReference type="SAM" id="Phobius"/>
    </source>
</evidence>
<dbReference type="SMART" id="SM00028">
    <property type="entry name" value="TPR"/>
    <property type="match status" value="5"/>
</dbReference>
<reference evidence="8 9" key="1">
    <citation type="submission" date="2019-03" db="EMBL/GenBank/DDBJ databases">
        <title>Genomic Encyclopedia of Type Strains, Phase IV (KMG-IV): sequencing the most valuable type-strain genomes for metagenomic binning, comparative biology and taxonomic classification.</title>
        <authorList>
            <person name="Goeker M."/>
        </authorList>
    </citation>
    <scope>NUCLEOTIDE SEQUENCE [LARGE SCALE GENOMIC DNA]</scope>
    <source>
        <strain evidence="8 9">DSM 13605</strain>
    </source>
</reference>
<evidence type="ECO:0000256" key="6">
    <source>
        <dbReference type="SAM" id="SignalP"/>
    </source>
</evidence>